<dbReference type="RefSeq" id="WP_316969999.1">
    <property type="nucleotide sequence ID" value="NZ_JARFPL010000063.1"/>
</dbReference>
<evidence type="ECO:0000313" key="1">
    <source>
        <dbReference type="EMBL" id="MDF0594306.1"/>
    </source>
</evidence>
<accession>A0ABT5XI47</accession>
<reference evidence="1 2" key="1">
    <citation type="submission" date="2023-03" db="EMBL/GenBank/DDBJ databases">
        <title>Whole genome sequencing of Methanotrichaceae archaeon M04Ac.</title>
        <authorList>
            <person name="Khomyakova M.A."/>
            <person name="Merkel A.Y."/>
            <person name="Slobodkin A.I."/>
        </authorList>
    </citation>
    <scope>NUCLEOTIDE SEQUENCE [LARGE SCALE GENOMIC DNA]</scope>
    <source>
        <strain evidence="1 2">M04Ac</strain>
    </source>
</reference>
<dbReference type="EMBL" id="JARFPL010000063">
    <property type="protein sequence ID" value="MDF0594306.1"/>
    <property type="molecule type" value="Genomic_DNA"/>
</dbReference>
<evidence type="ECO:0008006" key="3">
    <source>
        <dbReference type="Google" id="ProtNLM"/>
    </source>
</evidence>
<organism evidence="1 2">
    <name type="scientific">Candidatus Methanocrinis alkalitolerans</name>
    <dbReference type="NCBI Taxonomy" id="3033395"/>
    <lineage>
        <taxon>Archaea</taxon>
        <taxon>Methanobacteriati</taxon>
        <taxon>Methanobacteriota</taxon>
        <taxon>Stenosarchaea group</taxon>
        <taxon>Methanomicrobia</taxon>
        <taxon>Methanotrichales</taxon>
        <taxon>Methanotrichaceae</taxon>
        <taxon>Methanocrinis</taxon>
    </lineage>
</organism>
<comment type="caution">
    <text evidence="1">The sequence shown here is derived from an EMBL/GenBank/DDBJ whole genome shotgun (WGS) entry which is preliminary data.</text>
</comment>
<protein>
    <recommendedName>
        <fullName evidence="3">Lipoprotein</fullName>
    </recommendedName>
</protein>
<evidence type="ECO:0000313" key="2">
    <source>
        <dbReference type="Proteomes" id="UP001215956"/>
    </source>
</evidence>
<proteinExistence type="predicted"/>
<gene>
    <name evidence="1" type="ORF">P0O24_12020</name>
</gene>
<dbReference type="PROSITE" id="PS51257">
    <property type="entry name" value="PROKAR_LIPOPROTEIN"/>
    <property type="match status" value="1"/>
</dbReference>
<sequence length="250" mass="26369">MRPVPVAPIAVLLALLAACAQSASAGTDASAFTISELKVEGTDLAVVRTLSDNLVSTPDLYFQGKGEVTSTIRTDSPAGGGDFVQSMFFAAQQSGTLSGMATESRAFEWKGVTEVRTNVFGTVVTAVSDPRFNPEVQRDWVESSSSGMTIASTGGADYDLALTGGHNTVTNTIPVRSGTLPAGYVKEYTGSFELHPLELDAPADLFSESINFGFVVDDMGQVSYGYDFSRELGIGDINCKSTMKLVHQPG</sequence>
<keyword evidence="2" id="KW-1185">Reference proteome</keyword>
<name>A0ABT5XI47_9EURY</name>
<dbReference type="Proteomes" id="UP001215956">
    <property type="component" value="Unassembled WGS sequence"/>
</dbReference>